<dbReference type="PROSITE" id="PS50878">
    <property type="entry name" value="RT_POL"/>
    <property type="match status" value="1"/>
</dbReference>
<dbReference type="CDD" id="cd01650">
    <property type="entry name" value="RT_nLTR_like"/>
    <property type="match status" value="1"/>
</dbReference>
<dbReference type="InterPro" id="IPR036691">
    <property type="entry name" value="Endo/exonu/phosph_ase_sf"/>
</dbReference>
<comment type="caution">
    <text evidence="2">The sequence shown here is derived from an EMBL/GenBank/DDBJ whole genome shotgun (WGS) entry which is preliminary data.</text>
</comment>
<dbReference type="Proteomes" id="UP001140206">
    <property type="component" value="Chromosome 3"/>
</dbReference>
<dbReference type="SUPFAM" id="SSF56219">
    <property type="entry name" value="DNase I-like"/>
    <property type="match status" value="1"/>
</dbReference>
<dbReference type="InterPro" id="IPR043502">
    <property type="entry name" value="DNA/RNA_pol_sf"/>
</dbReference>
<dbReference type="Pfam" id="PF00078">
    <property type="entry name" value="RVT_1"/>
    <property type="match status" value="1"/>
</dbReference>
<proteinExistence type="predicted"/>
<sequence length="694" mass="79154">MVDVIERSHYFIFAQVKLAAHEDPWILGAIYGDPHDFVTEYIWDRLVHYSTRDQRPLCVIGDFNSIYSPFEKFGGSSKVKRKHRLFQSMVAASGLVDLGYHGPAYTWTNNRHVNNLILQRLDRSLATVPWCVMYPNAKLFHLPRANSDHSPILLKLRTDVKKTQRKFKFENWWLLRDEFKEVCESAVKNADGSWRDATIRLKQNISKWARKKRGPSAALAEIEQKILYVQSTSPSPETIEADRALQAQYNLHLLEVESYWAQRATIRWATLGDSNTQFFHQAVAQRRRCNRIASLTLQNGDLISDERQVRRAFIDHFKGIYREASEGPGVSFEPQFCQTLPKVPSAEAECMIVPPTVQEIIEAAFSIHPDRASGPDGINGRVVQTFWPIFAPTVINEVLTFFNTAQFSPGIADSNMILVPKIHTPTEVSHYRPISVCNFMYKVVSKILCLRMKRVIAMLVLPNQTAFTPGREISENIIVLREIMHSFGTARFQQPAFCYKCDLSKAFDRMRWDFVFHVLACYGFPGQFVEWIRACVTSAKFSIMFNGHADGFISPKRGLRQGCALSPYLFILCMDVLSRQLEFQSFQGYISGIRLTRGAPRLTSIMFADDLIILGEASEIQAVRTQLVLQQFCRMSGQRVGDDKSCLWFSRATDLQMQQCVMSIFNASLGDNSHVYLGVPVQASRPTHFGLLVT</sequence>
<accession>A0AAV8DXQ6</accession>
<gene>
    <name evidence="2" type="ORF">LUZ62_055948</name>
</gene>
<protein>
    <recommendedName>
        <fullName evidence="1">Reverse transcriptase domain-containing protein</fullName>
    </recommendedName>
</protein>
<dbReference type="SUPFAM" id="SSF56672">
    <property type="entry name" value="DNA/RNA polymerases"/>
    <property type="match status" value="1"/>
</dbReference>
<feature type="domain" description="Reverse transcriptase" evidence="1">
    <location>
        <begin position="400"/>
        <end position="681"/>
    </location>
</feature>
<organism evidence="2 3">
    <name type="scientific">Rhynchospora pubera</name>
    <dbReference type="NCBI Taxonomy" id="906938"/>
    <lineage>
        <taxon>Eukaryota</taxon>
        <taxon>Viridiplantae</taxon>
        <taxon>Streptophyta</taxon>
        <taxon>Embryophyta</taxon>
        <taxon>Tracheophyta</taxon>
        <taxon>Spermatophyta</taxon>
        <taxon>Magnoliopsida</taxon>
        <taxon>Liliopsida</taxon>
        <taxon>Poales</taxon>
        <taxon>Cyperaceae</taxon>
        <taxon>Cyperoideae</taxon>
        <taxon>Rhynchosporeae</taxon>
        <taxon>Rhynchospora</taxon>
    </lineage>
</organism>
<dbReference type="PANTHER" id="PTHR19446">
    <property type="entry name" value="REVERSE TRANSCRIPTASES"/>
    <property type="match status" value="1"/>
</dbReference>
<dbReference type="EMBL" id="JAMFTS010000003">
    <property type="protein sequence ID" value="KAJ4771691.1"/>
    <property type="molecule type" value="Genomic_DNA"/>
</dbReference>
<evidence type="ECO:0000313" key="3">
    <source>
        <dbReference type="Proteomes" id="UP001140206"/>
    </source>
</evidence>
<dbReference type="Gene3D" id="3.60.10.10">
    <property type="entry name" value="Endonuclease/exonuclease/phosphatase"/>
    <property type="match status" value="1"/>
</dbReference>
<dbReference type="AlphaFoldDB" id="A0AAV8DXQ6"/>
<keyword evidence="3" id="KW-1185">Reference proteome</keyword>
<dbReference type="InterPro" id="IPR000477">
    <property type="entry name" value="RT_dom"/>
</dbReference>
<evidence type="ECO:0000259" key="1">
    <source>
        <dbReference type="PROSITE" id="PS50878"/>
    </source>
</evidence>
<reference evidence="2" key="1">
    <citation type="submission" date="2022-08" db="EMBL/GenBank/DDBJ databases">
        <authorList>
            <person name="Marques A."/>
        </authorList>
    </citation>
    <scope>NUCLEOTIDE SEQUENCE</scope>
    <source>
        <strain evidence="2">RhyPub2mFocal</strain>
        <tissue evidence="2">Leaves</tissue>
    </source>
</reference>
<name>A0AAV8DXQ6_9POAL</name>
<evidence type="ECO:0000313" key="2">
    <source>
        <dbReference type="EMBL" id="KAJ4771691.1"/>
    </source>
</evidence>